<evidence type="ECO:0000256" key="1">
    <source>
        <dbReference type="SAM" id="MobiDB-lite"/>
    </source>
</evidence>
<feature type="compositionally biased region" description="Polar residues" evidence="1">
    <location>
        <begin position="299"/>
        <end position="325"/>
    </location>
</feature>
<evidence type="ECO:0000259" key="2">
    <source>
        <dbReference type="PROSITE" id="PS50160"/>
    </source>
</evidence>
<dbReference type="EMBL" id="CP163432">
    <property type="protein sequence ID" value="XDQ15827.1"/>
    <property type="molecule type" value="Genomic_DNA"/>
</dbReference>
<feature type="region of interest" description="Disordered" evidence="1">
    <location>
        <begin position="286"/>
        <end position="343"/>
    </location>
</feature>
<dbReference type="RefSeq" id="WP_369275755.1">
    <property type="nucleotide sequence ID" value="NZ_CP163432.1"/>
</dbReference>
<evidence type="ECO:0000313" key="3">
    <source>
        <dbReference type="EMBL" id="XDQ15827.1"/>
    </source>
</evidence>
<proteinExistence type="predicted"/>
<dbReference type="GO" id="GO:0006310">
    <property type="term" value="P:DNA recombination"/>
    <property type="evidence" value="ECO:0007669"/>
    <property type="project" value="InterPro"/>
</dbReference>
<dbReference type="InterPro" id="IPR012310">
    <property type="entry name" value="DNA_ligase_ATP-dep_cent"/>
</dbReference>
<dbReference type="Gene3D" id="3.30.470.30">
    <property type="entry name" value="DNA ligase/mRNA capping enzyme"/>
    <property type="match status" value="1"/>
</dbReference>
<dbReference type="GO" id="GO:0006281">
    <property type="term" value="P:DNA repair"/>
    <property type="evidence" value="ECO:0007669"/>
    <property type="project" value="InterPro"/>
</dbReference>
<keyword evidence="3" id="KW-0436">Ligase</keyword>
<dbReference type="Pfam" id="PF01068">
    <property type="entry name" value="DNA_ligase_A_M"/>
    <property type="match status" value="1"/>
</dbReference>
<gene>
    <name evidence="3" type="ORF">AB5J55_42590</name>
</gene>
<accession>A0AB39NC18</accession>
<reference evidence="3" key="1">
    <citation type="submission" date="2024-07" db="EMBL/GenBank/DDBJ databases">
        <authorList>
            <person name="Yu S.T."/>
        </authorList>
    </citation>
    <scope>NUCLEOTIDE SEQUENCE</scope>
    <source>
        <strain evidence="3">R11</strain>
    </source>
</reference>
<feature type="domain" description="ATP-dependent DNA ligase family profile" evidence="2">
    <location>
        <begin position="94"/>
        <end position="219"/>
    </location>
</feature>
<dbReference type="PROSITE" id="PS50160">
    <property type="entry name" value="DNA_LIGASE_A3"/>
    <property type="match status" value="1"/>
</dbReference>
<dbReference type="SUPFAM" id="SSF56091">
    <property type="entry name" value="DNA ligase/mRNA capping enzyme, catalytic domain"/>
    <property type="match status" value="1"/>
</dbReference>
<name>A0AB39NC18_9ACTN</name>
<sequence>MFIRRPTSSVHVFSHRGPSECGSISPIRRLPAADLRSLVQKQVVTLVICRRIGAVDETGAAARINGELVVWVQGRLAFELLQDRMHGRGAGAARAANTWPAHFVVFDLLRLSGTDITSWPYHRRRAALTSVFHARWLTAPWTLCPWTTDPQQVAEWLTWGSVGMEGVIYKRLSDPYRPSMRGWLKYKPRETTEAIVGAITGSLIAPRTLLLGRLDARGRLQYIGRSTTLPTSAGTALSGLLSQAAHHHPWAGWSFSAGWGTKGSLDVTLVQPDLVVEVQIDVAREPWADGATPHDCTARGQTSLPARSPGSKTDPQRSSPLQPRNSLDHSSRNVSFCRPRSTH</sequence>
<dbReference type="GO" id="GO:0005524">
    <property type="term" value="F:ATP binding"/>
    <property type="evidence" value="ECO:0007669"/>
    <property type="project" value="InterPro"/>
</dbReference>
<dbReference type="GO" id="GO:0003910">
    <property type="term" value="F:DNA ligase (ATP) activity"/>
    <property type="evidence" value="ECO:0007669"/>
    <property type="project" value="InterPro"/>
</dbReference>
<organism evidence="3">
    <name type="scientific">Streptomyces sp. R11</name>
    <dbReference type="NCBI Taxonomy" id="3238625"/>
    <lineage>
        <taxon>Bacteria</taxon>
        <taxon>Bacillati</taxon>
        <taxon>Actinomycetota</taxon>
        <taxon>Actinomycetes</taxon>
        <taxon>Kitasatosporales</taxon>
        <taxon>Streptomycetaceae</taxon>
        <taxon>Streptomyces</taxon>
    </lineage>
</organism>
<dbReference type="AlphaFoldDB" id="A0AB39NC18"/>
<protein>
    <submittedName>
        <fullName evidence="3">ATP-dependent DNA ligase</fullName>
    </submittedName>
</protein>